<dbReference type="EMBL" id="FOUB01000019">
    <property type="protein sequence ID" value="SFM24915.1"/>
    <property type="molecule type" value="Genomic_DNA"/>
</dbReference>
<dbReference type="Proteomes" id="UP000183287">
    <property type="component" value="Unassembled WGS sequence"/>
</dbReference>
<sequence>MTQLLILLASYQGTAFLDQQIHSIRCQTYRDWRLLVHNDGPDTAAAALVARHAMQDSRIEWLTPTFKQRLGVCNNFGFLLTYAQQYGCRYFALADQDDVWFENKLECQMRLLQQAEQRLGSSVPMLVHSDLRLVDAQLQPLAVSFMQQRGLNPQPNLATLLAQNSVTGCTCVGNQALLRLALPLPECIVMHDWWLALCAQAGGELLYLAKPTVYYRQHQKNTVGAGLIPTHLGSIICRTQQAFRASFSQAAALQVRLTTDKPAMSILQQYAALPQSSYLQRGSQFRRLAIKRAGLMADWFYRLQLLLL</sequence>
<dbReference type="InterPro" id="IPR050834">
    <property type="entry name" value="Glycosyltransf_2"/>
</dbReference>
<evidence type="ECO:0000313" key="3">
    <source>
        <dbReference type="Proteomes" id="UP000183287"/>
    </source>
</evidence>
<dbReference type="AlphaFoldDB" id="A0A1I4PBB4"/>
<name>A0A1I4PBB4_9PROT</name>
<feature type="domain" description="Glycosyltransferase 2-like" evidence="1">
    <location>
        <begin position="8"/>
        <end position="114"/>
    </location>
</feature>
<dbReference type="InterPro" id="IPR029044">
    <property type="entry name" value="Nucleotide-diphossugar_trans"/>
</dbReference>
<dbReference type="SUPFAM" id="SSF53448">
    <property type="entry name" value="Nucleotide-diphospho-sugar transferases"/>
    <property type="match status" value="1"/>
</dbReference>
<organism evidence="2 3">
    <name type="scientific">Nitrosomonas communis</name>
    <dbReference type="NCBI Taxonomy" id="44574"/>
    <lineage>
        <taxon>Bacteria</taxon>
        <taxon>Pseudomonadati</taxon>
        <taxon>Pseudomonadota</taxon>
        <taxon>Betaproteobacteria</taxon>
        <taxon>Nitrosomonadales</taxon>
        <taxon>Nitrosomonadaceae</taxon>
        <taxon>Nitrosomonas</taxon>
    </lineage>
</organism>
<gene>
    <name evidence="2" type="ORF">SAMN05421863_101912</name>
</gene>
<keyword evidence="2" id="KW-0808">Transferase</keyword>
<evidence type="ECO:0000313" key="2">
    <source>
        <dbReference type="EMBL" id="SFM24915.1"/>
    </source>
</evidence>
<dbReference type="Gene3D" id="3.90.550.10">
    <property type="entry name" value="Spore Coat Polysaccharide Biosynthesis Protein SpsA, Chain A"/>
    <property type="match status" value="1"/>
</dbReference>
<dbReference type="PANTHER" id="PTHR43685:SF2">
    <property type="entry name" value="GLYCOSYLTRANSFERASE 2-LIKE DOMAIN-CONTAINING PROTEIN"/>
    <property type="match status" value="1"/>
</dbReference>
<dbReference type="Pfam" id="PF00535">
    <property type="entry name" value="Glycos_transf_2"/>
    <property type="match status" value="1"/>
</dbReference>
<proteinExistence type="predicted"/>
<dbReference type="GO" id="GO:0016740">
    <property type="term" value="F:transferase activity"/>
    <property type="evidence" value="ECO:0007669"/>
    <property type="project" value="UniProtKB-KW"/>
</dbReference>
<keyword evidence="3" id="KW-1185">Reference proteome</keyword>
<dbReference type="InterPro" id="IPR001173">
    <property type="entry name" value="Glyco_trans_2-like"/>
</dbReference>
<dbReference type="RefSeq" id="WP_074905266.1">
    <property type="nucleotide sequence ID" value="NZ_FOUB01000019.1"/>
</dbReference>
<accession>A0A1I4PBB4</accession>
<dbReference type="OrthoDB" id="9802649at2"/>
<reference evidence="3" key="1">
    <citation type="submission" date="2016-10" db="EMBL/GenBank/DDBJ databases">
        <authorList>
            <person name="Varghese N."/>
            <person name="Submissions S."/>
        </authorList>
    </citation>
    <scope>NUCLEOTIDE SEQUENCE [LARGE SCALE GENOMIC DNA]</scope>
    <source>
        <strain evidence="3">Nm44</strain>
    </source>
</reference>
<protein>
    <submittedName>
        <fullName evidence="2">Glycosyl transferase family 2</fullName>
    </submittedName>
</protein>
<dbReference type="PANTHER" id="PTHR43685">
    <property type="entry name" value="GLYCOSYLTRANSFERASE"/>
    <property type="match status" value="1"/>
</dbReference>
<evidence type="ECO:0000259" key="1">
    <source>
        <dbReference type="Pfam" id="PF00535"/>
    </source>
</evidence>